<feature type="transmembrane region" description="Helical" evidence="1">
    <location>
        <begin position="35"/>
        <end position="57"/>
    </location>
</feature>
<dbReference type="Pfam" id="PF19484">
    <property type="entry name" value="DUF6020"/>
    <property type="match status" value="1"/>
</dbReference>
<feature type="transmembrane region" description="Helical" evidence="1">
    <location>
        <begin position="198"/>
        <end position="220"/>
    </location>
</feature>
<feature type="transmembrane region" description="Helical" evidence="1">
    <location>
        <begin position="107"/>
        <end position="128"/>
    </location>
</feature>
<feature type="transmembrane region" description="Helical" evidence="1">
    <location>
        <begin position="498"/>
        <end position="518"/>
    </location>
</feature>
<evidence type="ECO:0000256" key="1">
    <source>
        <dbReference type="SAM" id="Phobius"/>
    </source>
</evidence>
<gene>
    <name evidence="2" type="ORF">BD821_10275</name>
</gene>
<dbReference type="AlphaFoldDB" id="A0A2S6FZX4"/>
<dbReference type="Proteomes" id="UP000239863">
    <property type="component" value="Unassembled WGS sequence"/>
</dbReference>
<reference evidence="2 3" key="1">
    <citation type="submission" date="2018-02" db="EMBL/GenBank/DDBJ databases">
        <title>Genomic Encyclopedia of Archaeal and Bacterial Type Strains, Phase II (KMG-II): from individual species to whole genera.</title>
        <authorList>
            <person name="Goeker M."/>
        </authorList>
    </citation>
    <scope>NUCLEOTIDE SEQUENCE [LARGE SCALE GENOMIC DNA]</scope>
    <source>
        <strain evidence="2 3">DSM 15099</strain>
    </source>
</reference>
<feature type="transmembrane region" description="Helical" evidence="1">
    <location>
        <begin position="524"/>
        <end position="542"/>
    </location>
</feature>
<evidence type="ECO:0000313" key="2">
    <source>
        <dbReference type="EMBL" id="PPK49162.1"/>
    </source>
</evidence>
<feature type="transmembrane region" description="Helical" evidence="1">
    <location>
        <begin position="287"/>
        <end position="320"/>
    </location>
</feature>
<feature type="transmembrane region" description="Helical" evidence="1">
    <location>
        <begin position="326"/>
        <end position="348"/>
    </location>
</feature>
<sequence length="585" mass="67156">MIKSKVTNNLSSLILGIIYSFTISLYINPNNNNRMLIPLFFIIPLAIFFSKIINELPNKFNNLSKNNKILILIFSFLSCILYKVIFISYKNYLLPYPTIVKYSIKLFMFLLLFTSFLIFFIELLQFEIEVNHKDISKKRILIYAIPFILLGIFYLLSFYPGVMTADSMNQWNQISKGVYYDSNPVVHTLFTYLITRVWYSPAAVVIVQVIIMSIMIGYCMYNFERLGVDKKILYLIILAMALNPVNGIMFVTLWKDIIYSGFILLFTMLIINIVITNNEWIYNRKNLIYFILCSLGVVLFRHNGLVPLFGTLVILIVSNIKKSKPYIITFVSVLVVFLLIKGPIYSLIGIEPASSSEAFGIPTQQIAAVIKNNGYLNEDQLKKASEIMPLNSWSENYMPGNVDYIKFHKDFKVDKLMEDKMAFLKLWAGACIQNPKIAFDSYLSQTAIGWSVKGYVNWGSREILPNSLGLKQTVLSNSLTKVGNKFLNLTQKPDLQYFFWKPAFQMFFILLFGFLAILRNGAKTILVILPVLLNAATIFIATPAQDFRYLYANTLVCLIPIVFSFIKIDRLKIDIPTVPKDTSKK</sequence>
<feature type="transmembrane region" description="Helical" evidence="1">
    <location>
        <begin position="257"/>
        <end position="275"/>
    </location>
</feature>
<keyword evidence="1" id="KW-0472">Membrane</keyword>
<dbReference type="EMBL" id="PTIS01000002">
    <property type="protein sequence ID" value="PPK49162.1"/>
    <property type="molecule type" value="Genomic_DNA"/>
</dbReference>
<evidence type="ECO:0000313" key="3">
    <source>
        <dbReference type="Proteomes" id="UP000239863"/>
    </source>
</evidence>
<protein>
    <submittedName>
        <fullName evidence="2">Uncharacterized protein</fullName>
    </submittedName>
</protein>
<dbReference type="InterPro" id="IPR046062">
    <property type="entry name" value="DUF6020"/>
</dbReference>
<proteinExistence type="predicted"/>
<keyword evidence="1" id="KW-1133">Transmembrane helix</keyword>
<feature type="transmembrane region" description="Helical" evidence="1">
    <location>
        <begin position="232"/>
        <end position="251"/>
    </location>
</feature>
<feature type="transmembrane region" description="Helical" evidence="1">
    <location>
        <begin position="140"/>
        <end position="159"/>
    </location>
</feature>
<accession>A0A2S6FZX4</accession>
<comment type="caution">
    <text evidence="2">The sequence shown here is derived from an EMBL/GenBank/DDBJ whole genome shotgun (WGS) entry which is preliminary data.</text>
</comment>
<feature type="transmembrane region" description="Helical" evidence="1">
    <location>
        <begin position="12"/>
        <end position="29"/>
    </location>
</feature>
<keyword evidence="1" id="KW-0812">Transmembrane</keyword>
<name>A0A2S6FZX4_9CLOT</name>
<feature type="transmembrane region" description="Helical" evidence="1">
    <location>
        <begin position="549"/>
        <end position="566"/>
    </location>
</feature>
<dbReference type="STRING" id="37659.GCA_000703125_01671"/>
<feature type="transmembrane region" description="Helical" evidence="1">
    <location>
        <begin position="69"/>
        <end position="87"/>
    </location>
</feature>
<organism evidence="2 3">
    <name type="scientific">Clostridium algidicarnis DSM 15099</name>
    <dbReference type="NCBI Taxonomy" id="1121295"/>
    <lineage>
        <taxon>Bacteria</taxon>
        <taxon>Bacillati</taxon>
        <taxon>Bacillota</taxon>
        <taxon>Clostridia</taxon>
        <taxon>Eubacteriales</taxon>
        <taxon>Clostridiaceae</taxon>
        <taxon>Clostridium</taxon>
    </lineage>
</organism>